<dbReference type="EMBL" id="LR216287">
    <property type="protein sequence ID" value="VFJ14700.1"/>
    <property type="molecule type" value="Genomic_DNA"/>
</dbReference>
<gene>
    <name evidence="1" type="ORF">NFRAN_2378</name>
</gene>
<dbReference type="AlphaFoldDB" id="A0A484IC80"/>
<dbReference type="KEGG" id="nfn:NFRAN_2378"/>
<sequence>MPINEKGNGTKNDINKLIPIDSPTHITIFKIKSLVLLIVINV</sequence>
<name>A0A484IC80_9ARCH</name>
<evidence type="ECO:0000313" key="1">
    <source>
        <dbReference type="EMBL" id="VFJ14700.1"/>
    </source>
</evidence>
<protein>
    <submittedName>
        <fullName evidence="1">Uncharacterized protein</fullName>
    </submittedName>
</protein>
<reference evidence="1 2" key="1">
    <citation type="submission" date="2019-02" db="EMBL/GenBank/DDBJ databases">
        <authorList>
            <person name="Lehtovirta-Morley E L."/>
        </authorList>
    </citation>
    <scope>NUCLEOTIDE SEQUENCE [LARGE SCALE GENOMIC DNA]</scope>
    <source>
        <strain evidence="1">NFRAN1</strain>
    </source>
</reference>
<evidence type="ECO:0000313" key="2">
    <source>
        <dbReference type="Proteomes" id="UP000294299"/>
    </source>
</evidence>
<organism evidence="1 2">
    <name type="scientific">Candidatus Nitrosocosmicus franklandianus</name>
    <dbReference type="NCBI Taxonomy" id="1798806"/>
    <lineage>
        <taxon>Archaea</taxon>
        <taxon>Nitrososphaerota</taxon>
        <taxon>Nitrososphaeria</taxon>
        <taxon>Nitrososphaerales</taxon>
        <taxon>Nitrososphaeraceae</taxon>
        <taxon>Candidatus Nitrosocosmicus</taxon>
    </lineage>
</organism>
<accession>A0A484IC80</accession>
<keyword evidence="2" id="KW-1185">Reference proteome</keyword>
<proteinExistence type="predicted"/>
<dbReference type="Proteomes" id="UP000294299">
    <property type="component" value="Chromosome NFRAN"/>
</dbReference>